<name>A0A0U5AYM1_9BACL</name>
<dbReference type="PANTHER" id="PTHR11851">
    <property type="entry name" value="METALLOPROTEASE"/>
    <property type="match status" value="1"/>
</dbReference>
<evidence type="ECO:0000313" key="2">
    <source>
        <dbReference type="Proteomes" id="UP000217696"/>
    </source>
</evidence>
<dbReference type="InterPro" id="IPR050361">
    <property type="entry name" value="MPP/UQCRC_Complex"/>
</dbReference>
<sequence length="426" mass="47643">MSELTFVSHTNPGRSVHVLPTDKFKTTTILMHIALPLDEQLVTKGALLPNVLARGTANHPDPARLQRHLDALYGAVFSTGVMKRGERQIIQLYLEVANEKFLHEAEPLLEKAVAFFGDVLLHPLVESGAFSEKFVALEKEALAKRIEGLIDDKMRYANQRLVEEMCKDEPYRLLSYGRKEDISGITPQSLYEFYQHVLTSYPIDLYVIGDVNPDEVQTLIDRYVSLPAYGGQTLPPIAQKSAPEAARAVKEEMNVAQGKLNIGLRTGITYADRDYVTLMVYNGVLGSFPHSKLFMNVREKASLAYYAVSQLESQKGLCMIMSGVETANYEQALRIIKEQLTMMENGDISDLELNQTKAMLINQLRETQDSAAAIVSMDYNGRLAGKSRSLQETLEAIQAVTKEDIARVARQVQMDTIYFLSGKEEA</sequence>
<proteinExistence type="predicted"/>
<dbReference type="RefSeq" id="WP_096466535.1">
    <property type="nucleotide sequence ID" value="NZ_AP017312.1"/>
</dbReference>
<dbReference type="Gene3D" id="3.30.830.10">
    <property type="entry name" value="Metalloenzyme, LuxS/M16 peptidase-like"/>
    <property type="match status" value="2"/>
</dbReference>
<dbReference type="GO" id="GO:0046872">
    <property type="term" value="F:metal ion binding"/>
    <property type="evidence" value="ECO:0007669"/>
    <property type="project" value="InterPro"/>
</dbReference>
<dbReference type="SUPFAM" id="SSF63411">
    <property type="entry name" value="LuxS/MPP-like metallohydrolase"/>
    <property type="match status" value="2"/>
</dbReference>
<dbReference type="Proteomes" id="UP000217696">
    <property type="component" value="Chromosome"/>
</dbReference>
<organism evidence="1 2">
    <name type="scientific">Aneurinibacillus soli</name>
    <dbReference type="NCBI Taxonomy" id="1500254"/>
    <lineage>
        <taxon>Bacteria</taxon>
        <taxon>Bacillati</taxon>
        <taxon>Bacillota</taxon>
        <taxon>Bacilli</taxon>
        <taxon>Bacillales</taxon>
        <taxon>Paenibacillaceae</taxon>
        <taxon>Aneurinibacillus group</taxon>
        <taxon>Aneurinibacillus</taxon>
    </lineage>
</organism>
<gene>
    <name evidence="1" type="primary">albE</name>
    <name evidence="1" type="ORF">CB4_03010</name>
</gene>
<dbReference type="AlphaFoldDB" id="A0A0U5AYM1"/>
<dbReference type="InterPro" id="IPR007863">
    <property type="entry name" value="Peptidase_M16_C"/>
</dbReference>
<dbReference type="PANTHER" id="PTHR11851:SF186">
    <property type="entry name" value="INACTIVE METALLOPROTEASE YMFF-RELATED"/>
    <property type="match status" value="1"/>
</dbReference>
<dbReference type="EMBL" id="AP017312">
    <property type="protein sequence ID" value="BAU28833.1"/>
    <property type="molecule type" value="Genomic_DNA"/>
</dbReference>
<evidence type="ECO:0000313" key="1">
    <source>
        <dbReference type="EMBL" id="BAU28833.1"/>
    </source>
</evidence>
<reference evidence="1 2" key="1">
    <citation type="submission" date="2015-12" db="EMBL/GenBank/DDBJ databases">
        <title>Genome sequence of Aneurinibacillus soli.</title>
        <authorList>
            <person name="Lee J.S."/>
            <person name="Lee K.C."/>
            <person name="Kim K.K."/>
            <person name="Lee B.W."/>
        </authorList>
    </citation>
    <scope>NUCLEOTIDE SEQUENCE [LARGE SCALE GENOMIC DNA]</scope>
    <source>
        <strain evidence="1 2">CB4</strain>
    </source>
</reference>
<keyword evidence="2" id="KW-1185">Reference proteome</keyword>
<accession>A0A0U5AYM1</accession>
<dbReference type="InterPro" id="IPR011249">
    <property type="entry name" value="Metalloenz_LuxS/M16"/>
</dbReference>
<dbReference type="Pfam" id="PF05193">
    <property type="entry name" value="Peptidase_M16_C"/>
    <property type="match status" value="1"/>
</dbReference>
<dbReference type="OrthoDB" id="9762085at2"/>
<dbReference type="NCBIfam" id="NF047422">
    <property type="entry name" value="YfmF_fam"/>
    <property type="match status" value="1"/>
</dbReference>
<protein>
    <submittedName>
        <fullName evidence="1">Antilisterial bacteriocin subtilosin biosynthesis protein AlbE</fullName>
    </submittedName>
</protein>
<dbReference type="KEGG" id="asoc:CB4_03010"/>